<evidence type="ECO:0000313" key="6">
    <source>
        <dbReference type="EMBL" id="SEG29778.1"/>
    </source>
</evidence>
<evidence type="ECO:0000313" key="7">
    <source>
        <dbReference type="Proteomes" id="UP000236731"/>
    </source>
</evidence>
<dbReference type="InterPro" id="IPR000871">
    <property type="entry name" value="Beta-lactam_class-A"/>
</dbReference>
<accession>A0A1H5Z0K3</accession>
<feature type="chain" id="PRO_5009291148" description="beta-lactamase" evidence="4">
    <location>
        <begin position="34"/>
        <end position="314"/>
    </location>
</feature>
<proteinExistence type="inferred from homology"/>
<gene>
    <name evidence="6" type="ORF">SAMN05421877_106200</name>
</gene>
<dbReference type="EC" id="3.5.2.6" evidence="3"/>
<evidence type="ECO:0000256" key="4">
    <source>
        <dbReference type="SAM" id="SignalP"/>
    </source>
</evidence>
<name>A0A1H5Z0K3_9SPHI</name>
<dbReference type="InterPro" id="IPR012338">
    <property type="entry name" value="Beta-lactam/transpept-like"/>
</dbReference>
<dbReference type="GO" id="GO:0008800">
    <property type="term" value="F:beta-lactamase activity"/>
    <property type="evidence" value="ECO:0007669"/>
    <property type="project" value="UniProtKB-EC"/>
</dbReference>
<dbReference type="PANTHER" id="PTHR35333">
    <property type="entry name" value="BETA-LACTAMASE"/>
    <property type="match status" value="1"/>
</dbReference>
<dbReference type="Pfam" id="PF13354">
    <property type="entry name" value="Beta-lactamase2"/>
    <property type="match status" value="1"/>
</dbReference>
<reference evidence="7" key="1">
    <citation type="submission" date="2016-10" db="EMBL/GenBank/DDBJ databases">
        <authorList>
            <person name="Varghese N."/>
            <person name="Submissions S."/>
        </authorList>
    </citation>
    <scope>NUCLEOTIDE SEQUENCE [LARGE SCALE GENOMIC DNA]</scope>
    <source>
        <strain evidence="7">DSM 22361</strain>
    </source>
</reference>
<organism evidence="6 7">
    <name type="scientific">Sphingobacterium lactis</name>
    <dbReference type="NCBI Taxonomy" id="797291"/>
    <lineage>
        <taxon>Bacteria</taxon>
        <taxon>Pseudomonadati</taxon>
        <taxon>Bacteroidota</taxon>
        <taxon>Sphingobacteriia</taxon>
        <taxon>Sphingobacteriales</taxon>
        <taxon>Sphingobacteriaceae</taxon>
        <taxon>Sphingobacterium</taxon>
    </lineage>
</organism>
<keyword evidence="4" id="KW-0732">Signal</keyword>
<protein>
    <recommendedName>
        <fullName evidence="3">beta-lactamase</fullName>
        <ecNumber evidence="3">3.5.2.6</ecNumber>
    </recommendedName>
</protein>
<dbReference type="PANTHER" id="PTHR35333:SF3">
    <property type="entry name" value="BETA-LACTAMASE-TYPE TRANSPEPTIDASE FOLD CONTAINING PROTEIN"/>
    <property type="match status" value="1"/>
</dbReference>
<sequence>MHVLFLKPYIMQRFHIVLLLVMSLICRPFQSHAQSPNPLTAKIEQIIKAYDAKVGVAVHNQEFTEHHFVNKDHKYPMQSVFKFHLGIAVLNQVDSGKLRLDQDVVITKADVSNELYSPIREKFPNGTTMPLSQVLHHTIAQSDNVGCNVLFRMLGGPDQVQAYFEKQGYTGIAIRNDESEIQGDWEVQFKNWIDIETSNKILYDYYTNDKQQLSESSYQFLWDTMRGTSTGRDRIKGLLPAGTVVAHKTGYSGQNKKTKEIAAVNDIGVVTLPNDKVFYITVLVTDAKEPEPNCAKIIAEVAKAAYDHYANQPL</sequence>
<feature type="domain" description="Beta-lactamase class A catalytic" evidence="5">
    <location>
        <begin position="56"/>
        <end position="284"/>
    </location>
</feature>
<dbReference type="EMBL" id="FNUT01000006">
    <property type="protein sequence ID" value="SEG29778.1"/>
    <property type="molecule type" value="Genomic_DNA"/>
</dbReference>
<dbReference type="GO" id="GO:0046677">
    <property type="term" value="P:response to antibiotic"/>
    <property type="evidence" value="ECO:0007669"/>
    <property type="project" value="InterPro"/>
</dbReference>
<dbReference type="Proteomes" id="UP000236731">
    <property type="component" value="Unassembled WGS sequence"/>
</dbReference>
<comment type="similarity">
    <text evidence="2">Belongs to the class-A beta-lactamase family.</text>
</comment>
<keyword evidence="7" id="KW-1185">Reference proteome</keyword>
<evidence type="ECO:0000259" key="5">
    <source>
        <dbReference type="Pfam" id="PF13354"/>
    </source>
</evidence>
<dbReference type="PRINTS" id="PR00118">
    <property type="entry name" value="BLACTAMASEA"/>
</dbReference>
<evidence type="ECO:0000256" key="3">
    <source>
        <dbReference type="ARBA" id="ARBA00012865"/>
    </source>
</evidence>
<evidence type="ECO:0000256" key="2">
    <source>
        <dbReference type="ARBA" id="ARBA00009009"/>
    </source>
</evidence>
<dbReference type="Gene3D" id="3.40.710.10">
    <property type="entry name" value="DD-peptidase/beta-lactamase superfamily"/>
    <property type="match status" value="1"/>
</dbReference>
<dbReference type="InterPro" id="IPR045155">
    <property type="entry name" value="Beta-lactam_cat"/>
</dbReference>
<evidence type="ECO:0000256" key="1">
    <source>
        <dbReference type="ARBA" id="ARBA00001526"/>
    </source>
</evidence>
<comment type="catalytic activity">
    <reaction evidence="1">
        <text>a beta-lactam + H2O = a substituted beta-amino acid</text>
        <dbReference type="Rhea" id="RHEA:20401"/>
        <dbReference type="ChEBI" id="CHEBI:15377"/>
        <dbReference type="ChEBI" id="CHEBI:35627"/>
        <dbReference type="ChEBI" id="CHEBI:140347"/>
        <dbReference type="EC" id="3.5.2.6"/>
    </reaction>
</comment>
<dbReference type="SUPFAM" id="SSF56601">
    <property type="entry name" value="beta-lactamase/transpeptidase-like"/>
    <property type="match status" value="1"/>
</dbReference>
<dbReference type="NCBIfam" id="NF033103">
    <property type="entry name" value="bla_class_A"/>
    <property type="match status" value="1"/>
</dbReference>
<feature type="signal peptide" evidence="4">
    <location>
        <begin position="1"/>
        <end position="33"/>
    </location>
</feature>
<dbReference type="GO" id="GO:0030655">
    <property type="term" value="P:beta-lactam antibiotic catabolic process"/>
    <property type="evidence" value="ECO:0007669"/>
    <property type="project" value="InterPro"/>
</dbReference>
<dbReference type="AlphaFoldDB" id="A0A1H5Z0K3"/>